<dbReference type="PANTHER" id="PTHR21146:SF0">
    <property type="entry name" value="BLOC-1-RELATED COMPLEX SUBUNIT 8"/>
    <property type="match status" value="1"/>
</dbReference>
<name>A0A8S0UKQ5_OLEEU</name>
<sequence>MFNDGEPIAFKKMQQFSAVDGFLQIAEESADMIEFVANEPSVGLYYVQQHTQNAVPNLINLKNKVVEKSRETTLHTEDLEDSISIVRSMKEYGFPIADEMTLEIKKSLAIMSKRQPKRGLLNNSGFGIDKTSSWSPATWGRNAVHSDLGDERTSGYLSSVFRSAKQRAGNFKWSQVEFKESSLPEGKKLSSCVNPTLVKAVFNGSSSSMPDAEAEYLAFSSEVDELKEESRLDKSSSRQELISLSEKYHKFKADREAKLEEWLGDMGNEDHR</sequence>
<keyword evidence="4" id="KW-0458">Lysosome</keyword>
<evidence type="ECO:0000313" key="6">
    <source>
        <dbReference type="Proteomes" id="UP000594638"/>
    </source>
</evidence>
<keyword evidence="3" id="KW-0472">Membrane</keyword>
<evidence type="ECO:0000256" key="4">
    <source>
        <dbReference type="ARBA" id="ARBA00023228"/>
    </source>
</evidence>
<evidence type="ECO:0000256" key="3">
    <source>
        <dbReference type="ARBA" id="ARBA00023136"/>
    </source>
</evidence>
<accession>A0A8S0UKQ5</accession>
<comment type="caution">
    <text evidence="5">The sequence shown here is derived from an EMBL/GenBank/DDBJ whole genome shotgun (WGS) entry which is preliminary data.</text>
</comment>
<comment type="similarity">
    <text evidence="2">Belongs to the BORCS8 family.</text>
</comment>
<dbReference type="Pfam" id="PF10167">
    <property type="entry name" value="BORCS8"/>
    <property type="match status" value="1"/>
</dbReference>
<dbReference type="Gramene" id="OE9A041130T2">
    <property type="protein sequence ID" value="OE9A041130C2"/>
    <property type="gene ID" value="OE9A041130"/>
</dbReference>
<gene>
    <name evidence="5" type="ORF">OLEA9_A041130</name>
</gene>
<dbReference type="GO" id="GO:0005765">
    <property type="term" value="C:lysosomal membrane"/>
    <property type="evidence" value="ECO:0007669"/>
    <property type="project" value="UniProtKB-SubCell"/>
</dbReference>
<organism evidence="5 6">
    <name type="scientific">Olea europaea subsp. europaea</name>
    <dbReference type="NCBI Taxonomy" id="158383"/>
    <lineage>
        <taxon>Eukaryota</taxon>
        <taxon>Viridiplantae</taxon>
        <taxon>Streptophyta</taxon>
        <taxon>Embryophyta</taxon>
        <taxon>Tracheophyta</taxon>
        <taxon>Spermatophyta</taxon>
        <taxon>Magnoliopsida</taxon>
        <taxon>eudicotyledons</taxon>
        <taxon>Gunneridae</taxon>
        <taxon>Pentapetalae</taxon>
        <taxon>asterids</taxon>
        <taxon>lamiids</taxon>
        <taxon>Lamiales</taxon>
        <taxon>Oleaceae</taxon>
        <taxon>Oleeae</taxon>
        <taxon>Olea</taxon>
    </lineage>
</organism>
<dbReference type="Gramene" id="OE9A041130T1">
    <property type="protein sequence ID" value="OE9A041130C1"/>
    <property type="gene ID" value="OE9A041130"/>
</dbReference>
<dbReference type="Proteomes" id="UP000594638">
    <property type="component" value="Unassembled WGS sequence"/>
</dbReference>
<evidence type="ECO:0000256" key="1">
    <source>
        <dbReference type="ARBA" id="ARBA00004656"/>
    </source>
</evidence>
<comment type="subcellular location">
    <subcellularLocation>
        <location evidence="1">Lysosome membrane</location>
    </subcellularLocation>
</comment>
<evidence type="ECO:0000313" key="5">
    <source>
        <dbReference type="EMBL" id="CAA3018122.1"/>
    </source>
</evidence>
<proteinExistence type="inferred from homology"/>
<reference evidence="5 6" key="1">
    <citation type="submission" date="2019-12" db="EMBL/GenBank/DDBJ databases">
        <authorList>
            <person name="Alioto T."/>
            <person name="Alioto T."/>
            <person name="Gomez Garrido J."/>
        </authorList>
    </citation>
    <scope>NUCLEOTIDE SEQUENCE [LARGE SCALE GENOMIC DNA]</scope>
</reference>
<dbReference type="EMBL" id="CACTIH010007785">
    <property type="protein sequence ID" value="CAA3018122.1"/>
    <property type="molecule type" value="Genomic_DNA"/>
</dbReference>
<evidence type="ECO:0000256" key="2">
    <source>
        <dbReference type="ARBA" id="ARBA00010463"/>
    </source>
</evidence>
<dbReference type="AlphaFoldDB" id="A0A8S0UKQ5"/>
<dbReference type="InterPro" id="IPR019320">
    <property type="entry name" value="BORCS8"/>
</dbReference>
<protein>
    <submittedName>
        <fullName evidence="5">Uncharacterized protein</fullName>
    </submittedName>
</protein>
<dbReference type="OrthoDB" id="19830at2759"/>
<keyword evidence="6" id="KW-1185">Reference proteome</keyword>
<dbReference type="PANTHER" id="PTHR21146">
    <property type="entry name" value="MEF2B PROTEIN"/>
    <property type="match status" value="1"/>
</dbReference>